<evidence type="ECO:0000256" key="1">
    <source>
        <dbReference type="ARBA" id="ARBA00008520"/>
    </source>
</evidence>
<comment type="similarity">
    <text evidence="1">Belongs to the bacterial solute-binding protein 1 family.</text>
</comment>
<comment type="caution">
    <text evidence="7">The sequence shown here is derived from an EMBL/GenBank/DDBJ whole genome shotgun (WGS) entry which is preliminary data.</text>
</comment>
<evidence type="ECO:0000256" key="5">
    <source>
        <dbReference type="SAM" id="MobiDB-lite"/>
    </source>
</evidence>
<feature type="region of interest" description="Disordered" evidence="5">
    <location>
        <begin position="27"/>
        <end position="51"/>
    </location>
</feature>
<dbReference type="GO" id="GO:1901982">
    <property type="term" value="F:maltose binding"/>
    <property type="evidence" value="ECO:0007669"/>
    <property type="project" value="TreeGrafter"/>
</dbReference>
<name>A0A5M3VYA9_9ACTN</name>
<accession>A0A5M3VYA9</accession>
<keyword evidence="8" id="KW-1185">Reference proteome</keyword>
<feature type="compositionally biased region" description="Low complexity" evidence="5">
    <location>
        <begin position="27"/>
        <end position="45"/>
    </location>
</feature>
<keyword evidence="3" id="KW-0762">Sugar transport</keyword>
<dbReference type="GO" id="GO:0015768">
    <property type="term" value="P:maltose transport"/>
    <property type="evidence" value="ECO:0007669"/>
    <property type="project" value="TreeGrafter"/>
</dbReference>
<dbReference type="PROSITE" id="PS51257">
    <property type="entry name" value="PROKAR_LIPOPROTEIN"/>
    <property type="match status" value="1"/>
</dbReference>
<keyword evidence="4 6" id="KW-0732">Signal</keyword>
<dbReference type="PRINTS" id="PR00181">
    <property type="entry name" value="MALTOSEBP"/>
</dbReference>
<feature type="chain" id="PRO_5038444063" evidence="6">
    <location>
        <begin position="20"/>
        <end position="432"/>
    </location>
</feature>
<dbReference type="GO" id="GO:0042956">
    <property type="term" value="P:maltodextrin transmembrane transport"/>
    <property type="evidence" value="ECO:0007669"/>
    <property type="project" value="TreeGrafter"/>
</dbReference>
<dbReference type="EMBL" id="BLAD01000050">
    <property type="protein sequence ID" value="GES01434.1"/>
    <property type="molecule type" value="Genomic_DNA"/>
</dbReference>
<dbReference type="InterPro" id="IPR006059">
    <property type="entry name" value="SBP"/>
</dbReference>
<evidence type="ECO:0000256" key="6">
    <source>
        <dbReference type="SAM" id="SignalP"/>
    </source>
</evidence>
<evidence type="ECO:0000313" key="8">
    <source>
        <dbReference type="Proteomes" id="UP000334990"/>
    </source>
</evidence>
<organism evidence="7 8">
    <name type="scientific">Acrocarpospora corrugata</name>
    <dbReference type="NCBI Taxonomy" id="35763"/>
    <lineage>
        <taxon>Bacteria</taxon>
        <taxon>Bacillati</taxon>
        <taxon>Actinomycetota</taxon>
        <taxon>Actinomycetes</taxon>
        <taxon>Streptosporangiales</taxon>
        <taxon>Streptosporangiaceae</taxon>
        <taxon>Acrocarpospora</taxon>
    </lineage>
</organism>
<evidence type="ECO:0000256" key="4">
    <source>
        <dbReference type="ARBA" id="ARBA00022729"/>
    </source>
</evidence>
<dbReference type="GO" id="GO:0055052">
    <property type="term" value="C:ATP-binding cassette (ABC) transporter complex, substrate-binding subunit-containing"/>
    <property type="evidence" value="ECO:0007669"/>
    <property type="project" value="TreeGrafter"/>
</dbReference>
<dbReference type="CDD" id="cd13586">
    <property type="entry name" value="PBP2_Maltose_binding_like"/>
    <property type="match status" value="1"/>
</dbReference>
<dbReference type="SUPFAM" id="SSF53850">
    <property type="entry name" value="Periplasmic binding protein-like II"/>
    <property type="match status" value="1"/>
</dbReference>
<evidence type="ECO:0000256" key="3">
    <source>
        <dbReference type="ARBA" id="ARBA00022597"/>
    </source>
</evidence>
<evidence type="ECO:0000313" key="7">
    <source>
        <dbReference type="EMBL" id="GES01434.1"/>
    </source>
</evidence>
<sequence>MRLSKVSTLAAGVTLLLTAGCGGGGEAAAPSAAATPSAPAPGATTIVEPTDGPVKRAQADLVIWADDTRSPIIQKIAQKFATEKGVQVAVQQLEFGDIRDNLVTAGQAGEGPDVVIGAHDWLGKLVTNGAVAPIELGDKASLFKDVALKALSYDGQLYGLPYAIENIALFRNTALAPEAPKDWNALMDNALKLVKEKKATVPLGLQVGPEGDPYHFYPVHTSFGGGIFATKPDGSYDPAQLTIDDAGGLEFAKALDSWSKKKLLSADLTLDIAKEAFNTGKSPYMITGPWSTEEAQKAGINLAVDPIPSAGGKPAAPFVGVQGFMISANAKNKIVANDFVVNYLGTAEVMTELYNTGKRPPAMISVYDQVKSDPIIAGFGAAGDVGQPLPSIPAMDAVWTEYGHAERDILLGKGDPEKLMKQAAEKIRAKIG</sequence>
<dbReference type="InterPro" id="IPR006060">
    <property type="entry name" value="Maltose/Cyclodextrin-bd"/>
</dbReference>
<dbReference type="Gene3D" id="3.40.190.10">
    <property type="entry name" value="Periplasmic binding protein-like II"/>
    <property type="match status" value="2"/>
</dbReference>
<dbReference type="PANTHER" id="PTHR30061:SF50">
    <property type="entry name" value="MALTOSE_MALTODEXTRIN-BINDING PERIPLASMIC PROTEIN"/>
    <property type="match status" value="1"/>
</dbReference>
<dbReference type="Pfam" id="PF13416">
    <property type="entry name" value="SBP_bac_8"/>
    <property type="match status" value="1"/>
</dbReference>
<protein>
    <submittedName>
        <fullName evidence="7">Sugar ABC transporter substrate-binding protein</fullName>
    </submittedName>
</protein>
<keyword evidence="2" id="KW-0813">Transport</keyword>
<dbReference type="RefSeq" id="WP_170316975.1">
    <property type="nucleotide sequence ID" value="NZ_BAAABN010000029.1"/>
</dbReference>
<dbReference type="PANTHER" id="PTHR30061">
    <property type="entry name" value="MALTOSE-BINDING PERIPLASMIC PROTEIN"/>
    <property type="match status" value="1"/>
</dbReference>
<reference evidence="7 8" key="1">
    <citation type="submission" date="2019-10" db="EMBL/GenBank/DDBJ databases">
        <title>Whole genome shotgun sequence of Acrocarpospora corrugata NBRC 13972.</title>
        <authorList>
            <person name="Ichikawa N."/>
            <person name="Kimura A."/>
            <person name="Kitahashi Y."/>
            <person name="Komaki H."/>
            <person name="Oguchi A."/>
        </authorList>
    </citation>
    <scope>NUCLEOTIDE SEQUENCE [LARGE SCALE GENOMIC DNA]</scope>
    <source>
        <strain evidence="7 8">NBRC 13972</strain>
    </source>
</reference>
<dbReference type="AlphaFoldDB" id="A0A5M3VYA9"/>
<proteinExistence type="inferred from homology"/>
<evidence type="ECO:0000256" key="2">
    <source>
        <dbReference type="ARBA" id="ARBA00022448"/>
    </source>
</evidence>
<feature type="signal peptide" evidence="6">
    <location>
        <begin position="1"/>
        <end position="19"/>
    </location>
</feature>
<gene>
    <name evidence="7" type="ORF">Acor_34980</name>
</gene>
<dbReference type="Proteomes" id="UP000334990">
    <property type="component" value="Unassembled WGS sequence"/>
</dbReference>
<dbReference type="GO" id="GO:0015144">
    <property type="term" value="F:carbohydrate transmembrane transporter activity"/>
    <property type="evidence" value="ECO:0007669"/>
    <property type="project" value="InterPro"/>
</dbReference>